<dbReference type="PANTHER" id="PTHR42792:SF1">
    <property type="entry name" value="FLAGELLAR HOOK-ASSOCIATED PROTEIN 3"/>
    <property type="match status" value="1"/>
</dbReference>
<organism evidence="2 3">
    <name type="scientific">Sulfobacillus thermotolerans</name>
    <dbReference type="NCBI Taxonomy" id="338644"/>
    <lineage>
        <taxon>Bacteria</taxon>
        <taxon>Bacillati</taxon>
        <taxon>Bacillota</taxon>
        <taxon>Clostridia</taxon>
        <taxon>Eubacteriales</taxon>
        <taxon>Clostridiales Family XVII. Incertae Sedis</taxon>
        <taxon>Sulfobacillus</taxon>
    </lineage>
</organism>
<reference evidence="2 3" key="1">
    <citation type="journal article" date="2019" name="Sci. Rep.">
        <title>Sulfobacillus thermotolerans: new insights into resistance and metabolic capacities of acidophilic chemolithotrophs.</title>
        <authorList>
            <person name="Panyushkina A.E."/>
            <person name="Babenko V.V."/>
            <person name="Nikitina A.S."/>
            <person name="Selezneva O.V."/>
            <person name="Tsaplina I.A."/>
            <person name="Letarova M.A."/>
            <person name="Kostryukova E.S."/>
            <person name="Letarov A.V."/>
        </authorList>
    </citation>
    <scope>NUCLEOTIDE SEQUENCE [LARGE SCALE GENOMIC DNA]</scope>
    <source>
        <strain evidence="2 3">Kr1</strain>
    </source>
</reference>
<dbReference type="EMBL" id="CP019454">
    <property type="protein sequence ID" value="AUW94956.1"/>
    <property type="molecule type" value="Genomic_DNA"/>
</dbReference>
<protein>
    <submittedName>
        <fullName evidence="2">Flagellar biosynthesis protein FlgL</fullName>
    </submittedName>
</protein>
<accession>A0ABM6RUU3</accession>
<evidence type="ECO:0000313" key="2">
    <source>
        <dbReference type="EMBL" id="AUW94956.1"/>
    </source>
</evidence>
<dbReference type="Pfam" id="PF00669">
    <property type="entry name" value="Flagellin_N"/>
    <property type="match status" value="1"/>
</dbReference>
<gene>
    <name evidence="2" type="ORF">BXT84_14165</name>
</gene>
<dbReference type="InterPro" id="IPR001492">
    <property type="entry name" value="Flagellin"/>
</dbReference>
<keyword evidence="2" id="KW-0969">Cilium</keyword>
<dbReference type="Gene3D" id="1.20.1330.10">
    <property type="entry name" value="f41 fragment of flagellin, N-terminal domain"/>
    <property type="match status" value="1"/>
</dbReference>
<dbReference type="InterPro" id="IPR001029">
    <property type="entry name" value="Flagellin_N"/>
</dbReference>
<dbReference type="PANTHER" id="PTHR42792">
    <property type="entry name" value="FLAGELLIN"/>
    <property type="match status" value="1"/>
</dbReference>
<sequence length="298" mass="31729">MQITPLTIRNNLLANMQTQYQTINQLQEEASTGQSFQVPSDNPEAVTSTMSLSAALTETTAYQNSATAAQNVLNVTSGALQNMQQLWQKMISVTVQASSNALTPTDRQALAQEVEQAQTSLGQLLNTRYEGSYIFNGYNQDTPPVTASGVSLPTSTQSSIYQIGQNAQVTINLTGMENAGQPSGTNYLATVYNDLSQLATAVTTGASASQAMLGTLQTDEGYLSTAQSIVGGRMQRVTQAQTQLTTLAQNLNQTIAQVSGANMTAVTVQLTQEEQAYQAALQSGAQILSISLLNYIHP</sequence>
<evidence type="ECO:0000313" key="3">
    <source>
        <dbReference type="Proteomes" id="UP000325292"/>
    </source>
</evidence>
<name>A0ABM6RUU3_9FIRM</name>
<proteinExistence type="predicted"/>
<dbReference type="SUPFAM" id="SSF64518">
    <property type="entry name" value="Phase 1 flagellin"/>
    <property type="match status" value="1"/>
</dbReference>
<keyword evidence="3" id="KW-1185">Reference proteome</keyword>
<feature type="domain" description="Flagellin N-terminal" evidence="1">
    <location>
        <begin position="7"/>
        <end position="139"/>
    </location>
</feature>
<keyword evidence="2" id="KW-0282">Flagellum</keyword>
<dbReference type="Proteomes" id="UP000325292">
    <property type="component" value="Chromosome"/>
</dbReference>
<keyword evidence="2" id="KW-0966">Cell projection</keyword>
<evidence type="ECO:0000259" key="1">
    <source>
        <dbReference type="Pfam" id="PF00669"/>
    </source>
</evidence>